<dbReference type="Pfam" id="PF02211">
    <property type="entry name" value="NHase_beta_C"/>
    <property type="match status" value="1"/>
</dbReference>
<dbReference type="AlphaFoldDB" id="A0A5C8PEZ7"/>
<dbReference type="OrthoDB" id="3478924at2"/>
<accession>A0A5C8PEZ7</accession>
<gene>
    <name evidence="3" type="ORF">FHP25_26720</name>
</gene>
<evidence type="ECO:0000313" key="3">
    <source>
        <dbReference type="EMBL" id="TXL72225.1"/>
    </source>
</evidence>
<comment type="caution">
    <text evidence="3">The sequence shown here is derived from an EMBL/GenBank/DDBJ whole genome shotgun (WGS) entry which is preliminary data.</text>
</comment>
<dbReference type="EMBL" id="VDUZ01000035">
    <property type="protein sequence ID" value="TXL72225.1"/>
    <property type="molecule type" value="Genomic_DNA"/>
</dbReference>
<evidence type="ECO:0000256" key="1">
    <source>
        <dbReference type="SAM" id="MobiDB-lite"/>
    </source>
</evidence>
<feature type="region of interest" description="Disordered" evidence="1">
    <location>
        <begin position="1"/>
        <end position="63"/>
    </location>
</feature>
<dbReference type="InterPro" id="IPR024690">
    <property type="entry name" value="CN_hydtase_beta_dom_C"/>
</dbReference>
<reference evidence="3 4" key="1">
    <citation type="submission" date="2019-06" db="EMBL/GenBank/DDBJ databases">
        <title>New taxonomy in bacterial strain CC-CFT640, isolated from vineyard.</title>
        <authorList>
            <person name="Lin S.-Y."/>
            <person name="Tsai C.-F."/>
            <person name="Young C.-C."/>
        </authorList>
    </citation>
    <scope>NUCLEOTIDE SEQUENCE [LARGE SCALE GENOMIC DNA]</scope>
    <source>
        <strain evidence="3 4">CC-CFT640</strain>
    </source>
</reference>
<feature type="domain" description="Nitrile hydratase beta subunit" evidence="2">
    <location>
        <begin position="40"/>
        <end position="132"/>
    </location>
</feature>
<feature type="compositionally biased region" description="Basic and acidic residues" evidence="1">
    <location>
        <begin position="26"/>
        <end position="37"/>
    </location>
</feature>
<proteinExistence type="predicted"/>
<sequence length="134" mass="15457">MDLIDHQRAHPPWRDLHRRSPRQAGRHRETAARDGRGEGVMTRFATGDPVAVRRGNPPGHLRTPFYIRGKHGVVERICGEFRNPEELAYGRNGEPKQVLYRVRFGQKDIWPDYAGPAGDTIDIELYEHWLEPTP</sequence>
<evidence type="ECO:0000259" key="2">
    <source>
        <dbReference type="Pfam" id="PF02211"/>
    </source>
</evidence>
<feature type="compositionally biased region" description="Basic residues" evidence="1">
    <location>
        <begin position="16"/>
        <end position="25"/>
    </location>
</feature>
<dbReference type="Proteomes" id="UP000321638">
    <property type="component" value="Unassembled WGS sequence"/>
</dbReference>
<feature type="compositionally biased region" description="Basic and acidic residues" evidence="1">
    <location>
        <begin position="1"/>
        <end position="15"/>
    </location>
</feature>
<organism evidence="3 4">
    <name type="scientific">Vineibacter terrae</name>
    <dbReference type="NCBI Taxonomy" id="2586908"/>
    <lineage>
        <taxon>Bacteria</taxon>
        <taxon>Pseudomonadati</taxon>
        <taxon>Pseudomonadota</taxon>
        <taxon>Alphaproteobacteria</taxon>
        <taxon>Hyphomicrobiales</taxon>
        <taxon>Vineibacter</taxon>
    </lineage>
</organism>
<dbReference type="SUPFAM" id="SSF50090">
    <property type="entry name" value="Electron transport accessory proteins"/>
    <property type="match status" value="1"/>
</dbReference>
<evidence type="ECO:0000313" key="4">
    <source>
        <dbReference type="Proteomes" id="UP000321638"/>
    </source>
</evidence>
<dbReference type="InterPro" id="IPR008990">
    <property type="entry name" value="Elect_transpt_acc-like_dom_sf"/>
</dbReference>
<dbReference type="Gene3D" id="2.30.30.50">
    <property type="match status" value="1"/>
</dbReference>
<keyword evidence="4" id="KW-1185">Reference proteome</keyword>
<protein>
    <submittedName>
        <fullName evidence="3">Nitrile hydratase subunit beta</fullName>
    </submittedName>
</protein>
<name>A0A5C8PEZ7_9HYPH</name>